<dbReference type="OrthoDB" id="9811967at2"/>
<dbReference type="PANTHER" id="PTHR34308:SF1">
    <property type="entry name" value="COBALAMIN BIOSYNTHESIS PROTEIN CBIB"/>
    <property type="match status" value="1"/>
</dbReference>
<gene>
    <name evidence="9" type="primary">cobD</name>
    <name evidence="10" type="ORF">FK531_08480</name>
</gene>
<dbReference type="GO" id="GO:0005886">
    <property type="term" value="C:plasma membrane"/>
    <property type="evidence" value="ECO:0007669"/>
    <property type="project" value="UniProtKB-SubCell"/>
</dbReference>
<evidence type="ECO:0000256" key="3">
    <source>
        <dbReference type="ARBA" id="ARBA00006263"/>
    </source>
</evidence>
<dbReference type="PANTHER" id="PTHR34308">
    <property type="entry name" value="COBALAMIN BIOSYNTHESIS PROTEIN CBIB"/>
    <property type="match status" value="1"/>
</dbReference>
<dbReference type="UniPathway" id="UPA00148"/>
<evidence type="ECO:0000256" key="7">
    <source>
        <dbReference type="ARBA" id="ARBA00022989"/>
    </source>
</evidence>
<sequence>MTHAPSTAPSIGRHTDVNLRGTARATGILIGFAADRAFADPARLHPVAGFGRAAAALERRSYRDGRVAGLAHTGLLVAAVTGGAVLAGRAAGRLGWVGESAVVAAATWTALGGTSLSRVGADMAGRLERDDLDGARSLVPSLCGRDPNSLDGTGIARATVESVAENTSDATVGPLWWAAVAGAPGVLGYRAINTLDAMIGYRSPRYLRFGWAAARIDDLVNLAPARATGLLAVAVAPVVGGSPRAALRAWRRDAAGHPSPNAGVAEASMAGALGVTLGGRTEYPHGVEERPSLGEGPAPAVADLRRVVRLSSAVQVGAALGSAALAVAVGELGFRRRQRRGLGR</sequence>
<dbReference type="GO" id="GO:0048472">
    <property type="term" value="F:threonine-phosphate decarboxylase activity"/>
    <property type="evidence" value="ECO:0007669"/>
    <property type="project" value="InterPro"/>
</dbReference>
<keyword evidence="4 9" id="KW-1003">Cell membrane</keyword>
<evidence type="ECO:0000256" key="2">
    <source>
        <dbReference type="ARBA" id="ARBA00004953"/>
    </source>
</evidence>
<comment type="caution">
    <text evidence="9">Lacks conserved residue(s) required for the propagation of feature annotation.</text>
</comment>
<dbReference type="EMBL" id="VIGH01000003">
    <property type="protein sequence ID" value="TQF73513.1"/>
    <property type="molecule type" value="Genomic_DNA"/>
</dbReference>
<evidence type="ECO:0000256" key="1">
    <source>
        <dbReference type="ARBA" id="ARBA00004651"/>
    </source>
</evidence>
<protein>
    <recommendedName>
        <fullName evidence="9">Cobalamin biosynthesis protein CobD</fullName>
    </recommendedName>
</protein>
<proteinExistence type="inferred from homology"/>
<dbReference type="GO" id="GO:0009236">
    <property type="term" value="P:cobalamin biosynthetic process"/>
    <property type="evidence" value="ECO:0007669"/>
    <property type="project" value="UniProtKB-UniRule"/>
</dbReference>
<evidence type="ECO:0000313" key="10">
    <source>
        <dbReference type="EMBL" id="TQF73513.1"/>
    </source>
</evidence>
<comment type="pathway">
    <text evidence="2 9">Cofactor biosynthesis; adenosylcobalamin biosynthesis.</text>
</comment>
<dbReference type="HAMAP" id="MF_00024">
    <property type="entry name" value="CobD_CbiB"/>
    <property type="match status" value="1"/>
</dbReference>
<dbReference type="Proteomes" id="UP000316256">
    <property type="component" value="Unassembled WGS sequence"/>
</dbReference>
<dbReference type="NCBIfam" id="NF002276">
    <property type="entry name" value="PRK01209.1-4"/>
    <property type="match status" value="1"/>
</dbReference>
<feature type="transmembrane region" description="Helical" evidence="9">
    <location>
        <begin position="313"/>
        <end position="334"/>
    </location>
</feature>
<keyword evidence="8 9" id="KW-0472">Membrane</keyword>
<keyword evidence="11" id="KW-1185">Reference proteome</keyword>
<evidence type="ECO:0000256" key="5">
    <source>
        <dbReference type="ARBA" id="ARBA00022573"/>
    </source>
</evidence>
<reference evidence="10 11" key="1">
    <citation type="submission" date="2019-06" db="EMBL/GenBank/DDBJ databases">
        <title>Rhodococcus spaelei sp. nov., isolated from a cave.</title>
        <authorList>
            <person name="Lee S.D."/>
        </authorList>
    </citation>
    <scope>NUCLEOTIDE SEQUENCE [LARGE SCALE GENOMIC DNA]</scope>
    <source>
        <strain evidence="10 11">C9-5</strain>
    </source>
</reference>
<evidence type="ECO:0000313" key="11">
    <source>
        <dbReference type="Proteomes" id="UP000316256"/>
    </source>
</evidence>
<comment type="similarity">
    <text evidence="3 9">Belongs to the CobD/CbiB family.</text>
</comment>
<dbReference type="AlphaFoldDB" id="A0A541BMG9"/>
<organism evidence="10 11">
    <name type="scientific">Rhodococcus spelaei</name>
    <dbReference type="NCBI Taxonomy" id="2546320"/>
    <lineage>
        <taxon>Bacteria</taxon>
        <taxon>Bacillati</taxon>
        <taxon>Actinomycetota</taxon>
        <taxon>Actinomycetes</taxon>
        <taxon>Mycobacteriales</taxon>
        <taxon>Nocardiaceae</taxon>
        <taxon>Rhodococcus</taxon>
    </lineage>
</organism>
<keyword evidence="5 9" id="KW-0169">Cobalamin biosynthesis</keyword>
<dbReference type="GO" id="GO:0015420">
    <property type="term" value="F:ABC-type vitamin B12 transporter activity"/>
    <property type="evidence" value="ECO:0007669"/>
    <property type="project" value="UniProtKB-UniRule"/>
</dbReference>
<comment type="function">
    <text evidence="9">Converts cobyric acid to cobinamide by the addition of aminopropanol on the F carboxylic group.</text>
</comment>
<evidence type="ECO:0000256" key="4">
    <source>
        <dbReference type="ARBA" id="ARBA00022475"/>
    </source>
</evidence>
<keyword evidence="6 9" id="KW-0812">Transmembrane</keyword>
<evidence type="ECO:0000256" key="6">
    <source>
        <dbReference type="ARBA" id="ARBA00022692"/>
    </source>
</evidence>
<accession>A0A541BMG9</accession>
<comment type="caution">
    <text evidence="10">The sequence shown here is derived from an EMBL/GenBank/DDBJ whole genome shotgun (WGS) entry which is preliminary data.</text>
</comment>
<keyword evidence="7 9" id="KW-1133">Transmembrane helix</keyword>
<dbReference type="InterPro" id="IPR004485">
    <property type="entry name" value="Cobalamin_biosynth_CobD/CbiB"/>
</dbReference>
<name>A0A541BMG9_9NOCA</name>
<evidence type="ECO:0000256" key="8">
    <source>
        <dbReference type="ARBA" id="ARBA00023136"/>
    </source>
</evidence>
<dbReference type="Pfam" id="PF03186">
    <property type="entry name" value="CobD_Cbib"/>
    <property type="match status" value="1"/>
</dbReference>
<comment type="subcellular location">
    <subcellularLocation>
        <location evidence="1 9">Cell membrane</location>
        <topology evidence="1 9">Multi-pass membrane protein</topology>
    </subcellularLocation>
</comment>
<evidence type="ECO:0000256" key="9">
    <source>
        <dbReference type="HAMAP-Rule" id="MF_00024"/>
    </source>
</evidence>